<name>A0A0K2AU97_STRA7</name>
<keyword evidence="3" id="KW-0804">Transcription</keyword>
<dbReference type="Pfam" id="PF07702">
    <property type="entry name" value="UTRA"/>
    <property type="match status" value="1"/>
</dbReference>
<dbReference type="InterPro" id="IPR036388">
    <property type="entry name" value="WH-like_DNA-bd_sf"/>
</dbReference>
<dbReference type="RefSeq" id="WP_053132878.1">
    <property type="nucleotide sequence ID" value="NZ_CP012382.1"/>
</dbReference>
<dbReference type="Pfam" id="PF00392">
    <property type="entry name" value="GntR"/>
    <property type="match status" value="1"/>
</dbReference>
<accession>A0A0K2AU97</accession>
<feature type="compositionally biased region" description="Low complexity" evidence="4">
    <location>
        <begin position="82"/>
        <end position="91"/>
    </location>
</feature>
<dbReference type="SMART" id="SM00345">
    <property type="entry name" value="HTH_GNTR"/>
    <property type="match status" value="1"/>
</dbReference>
<dbReference type="PROSITE" id="PS50949">
    <property type="entry name" value="HTH_GNTR"/>
    <property type="match status" value="1"/>
</dbReference>
<dbReference type="InterPro" id="IPR028978">
    <property type="entry name" value="Chorismate_lyase_/UTRA_dom_sf"/>
</dbReference>
<dbReference type="InterPro" id="IPR050679">
    <property type="entry name" value="Bact_HTH_transcr_reg"/>
</dbReference>
<dbReference type="GO" id="GO:0045892">
    <property type="term" value="P:negative regulation of DNA-templated transcription"/>
    <property type="evidence" value="ECO:0007669"/>
    <property type="project" value="TreeGrafter"/>
</dbReference>
<dbReference type="Proteomes" id="UP000061018">
    <property type="component" value="Chromosome"/>
</dbReference>
<dbReference type="InterPro" id="IPR000524">
    <property type="entry name" value="Tscrpt_reg_HTH_GntR"/>
</dbReference>
<dbReference type="PANTHER" id="PTHR44846">
    <property type="entry name" value="MANNOSYL-D-GLYCERATE TRANSPORT/METABOLISM SYSTEM REPRESSOR MNGR-RELATED"/>
    <property type="match status" value="1"/>
</dbReference>
<gene>
    <name evidence="6" type="ORF">SAM23877_3355</name>
</gene>
<dbReference type="CDD" id="cd07377">
    <property type="entry name" value="WHTH_GntR"/>
    <property type="match status" value="1"/>
</dbReference>
<dbReference type="SUPFAM" id="SSF46785">
    <property type="entry name" value="Winged helix' DNA-binding domain"/>
    <property type="match status" value="1"/>
</dbReference>
<dbReference type="Gene3D" id="1.10.10.10">
    <property type="entry name" value="Winged helix-like DNA-binding domain superfamily/Winged helix DNA-binding domain"/>
    <property type="match status" value="1"/>
</dbReference>
<evidence type="ECO:0000256" key="1">
    <source>
        <dbReference type="ARBA" id="ARBA00023015"/>
    </source>
</evidence>
<evidence type="ECO:0000256" key="3">
    <source>
        <dbReference type="ARBA" id="ARBA00023163"/>
    </source>
</evidence>
<dbReference type="SUPFAM" id="SSF64288">
    <property type="entry name" value="Chorismate lyase-like"/>
    <property type="match status" value="1"/>
</dbReference>
<protein>
    <submittedName>
        <fullName evidence="6">Transcriptional regulator, GntR family</fullName>
    </submittedName>
</protein>
<dbReference type="PANTHER" id="PTHR44846:SF17">
    <property type="entry name" value="GNTR-FAMILY TRANSCRIPTIONAL REGULATOR"/>
    <property type="match status" value="1"/>
</dbReference>
<dbReference type="EMBL" id="CP012382">
    <property type="protein sequence ID" value="AKZ56402.1"/>
    <property type="molecule type" value="Genomic_DNA"/>
</dbReference>
<dbReference type="GO" id="GO:0003700">
    <property type="term" value="F:DNA-binding transcription factor activity"/>
    <property type="evidence" value="ECO:0007669"/>
    <property type="project" value="InterPro"/>
</dbReference>
<evidence type="ECO:0000313" key="7">
    <source>
        <dbReference type="Proteomes" id="UP000061018"/>
    </source>
</evidence>
<feature type="domain" description="HTH gntR-type" evidence="5">
    <location>
        <begin position="3"/>
        <end position="71"/>
    </location>
</feature>
<dbReference type="Gene3D" id="3.40.1410.10">
    <property type="entry name" value="Chorismate lyase-like"/>
    <property type="match status" value="1"/>
</dbReference>
<evidence type="ECO:0000313" key="6">
    <source>
        <dbReference type="EMBL" id="AKZ56402.1"/>
    </source>
</evidence>
<sequence length="239" mass="25713">MPLLKYEQIADDLRTRVANGEFGPGDLLPSGRDLAEQWGVSRATVVKAYDILRHDGIVVARQGSGFLVTETPVARPAGGRRTGTSRLSGGTPYRRLGTPGRAVPPAHVADALGLSDGEAALHRARLTFLDDGTPHSLVTAWFPASVADAAPRLSAKEPIVEGTTHYVRRETGRVPAEGHDVTTVRLATDEEARLLDVRQPTAVAVVLHTAFDQLGRALVCEEGVTPSHVFEQTDNYPMR</sequence>
<organism evidence="6 7">
    <name type="scientific">Streptomyces ambofaciens (strain ATCC 23877 / 3486 / DSM 40053 / JCM 4204 / NBRC 12836 / NRRL B-2516)</name>
    <dbReference type="NCBI Taxonomy" id="278992"/>
    <lineage>
        <taxon>Bacteria</taxon>
        <taxon>Bacillati</taxon>
        <taxon>Actinomycetota</taxon>
        <taxon>Actinomycetes</taxon>
        <taxon>Kitasatosporales</taxon>
        <taxon>Streptomycetaceae</taxon>
        <taxon>Streptomyces</taxon>
    </lineage>
</organism>
<dbReference type="AlphaFoldDB" id="A0A0K2AU97"/>
<dbReference type="InterPro" id="IPR011663">
    <property type="entry name" value="UTRA"/>
</dbReference>
<proteinExistence type="predicted"/>
<feature type="region of interest" description="Disordered" evidence="4">
    <location>
        <begin position="74"/>
        <end position="101"/>
    </location>
</feature>
<dbReference type="SMART" id="SM00866">
    <property type="entry name" value="UTRA"/>
    <property type="match status" value="1"/>
</dbReference>
<dbReference type="GO" id="GO:0003677">
    <property type="term" value="F:DNA binding"/>
    <property type="evidence" value="ECO:0007669"/>
    <property type="project" value="UniProtKB-KW"/>
</dbReference>
<keyword evidence="1" id="KW-0805">Transcription regulation</keyword>
<reference evidence="7" key="1">
    <citation type="journal article" date="2015" name="J. Biotechnol.">
        <title>Complete genome sequence of Streptomyces ambofaciens ATCC 23877, the spiramycin producer.</title>
        <authorList>
            <person name="Thibessard A."/>
            <person name="Haas D."/>
            <person name="Gerbaud C."/>
            <person name="Aigle B."/>
            <person name="Lautru S."/>
            <person name="Pernodet J.L."/>
            <person name="Leblond P."/>
        </authorList>
    </citation>
    <scope>NUCLEOTIDE SEQUENCE [LARGE SCALE GENOMIC DNA]</scope>
    <source>
        <strain evidence="7">ATCC 23877 / 3486 / DSM 40053 / JCM 4204 / NBRC 12836 / NRRL B-2516</strain>
    </source>
</reference>
<dbReference type="PRINTS" id="PR00035">
    <property type="entry name" value="HTHGNTR"/>
</dbReference>
<evidence type="ECO:0000259" key="5">
    <source>
        <dbReference type="PROSITE" id="PS50949"/>
    </source>
</evidence>
<dbReference type="InterPro" id="IPR036390">
    <property type="entry name" value="WH_DNA-bd_sf"/>
</dbReference>
<evidence type="ECO:0000256" key="2">
    <source>
        <dbReference type="ARBA" id="ARBA00023125"/>
    </source>
</evidence>
<dbReference type="KEGG" id="samb:SAM23877_3355"/>
<keyword evidence="2" id="KW-0238">DNA-binding</keyword>
<evidence type="ECO:0000256" key="4">
    <source>
        <dbReference type="SAM" id="MobiDB-lite"/>
    </source>
</evidence>